<organism evidence="1 2">
    <name type="scientific">Hymenobacter mucosus</name>
    <dbReference type="NCBI Taxonomy" id="1411120"/>
    <lineage>
        <taxon>Bacteria</taxon>
        <taxon>Pseudomonadati</taxon>
        <taxon>Bacteroidota</taxon>
        <taxon>Cytophagia</taxon>
        <taxon>Cytophagales</taxon>
        <taxon>Hymenobacteraceae</taxon>
        <taxon>Hymenobacter</taxon>
    </lineage>
</organism>
<evidence type="ECO:0000313" key="2">
    <source>
        <dbReference type="Proteomes" id="UP000198310"/>
    </source>
</evidence>
<keyword evidence="2" id="KW-1185">Reference proteome</keyword>
<evidence type="ECO:0000313" key="1">
    <source>
        <dbReference type="EMBL" id="SNR96312.1"/>
    </source>
</evidence>
<name>A0A239ALW4_9BACT</name>
<protein>
    <submittedName>
        <fullName evidence="1">Uncharacterized protein</fullName>
    </submittedName>
</protein>
<proteinExistence type="predicted"/>
<gene>
    <name evidence="1" type="ORF">SAMN06269173_11370</name>
</gene>
<accession>A0A239ALW4</accession>
<reference evidence="2" key="1">
    <citation type="submission" date="2017-06" db="EMBL/GenBank/DDBJ databases">
        <authorList>
            <person name="Varghese N."/>
            <person name="Submissions S."/>
        </authorList>
    </citation>
    <scope>NUCLEOTIDE SEQUENCE [LARGE SCALE GENOMIC DNA]</scope>
    <source>
        <strain evidence="2">DSM 28041</strain>
    </source>
</reference>
<sequence>MKPIQKAAAVGVMCAFIGPNLCSIVQGKESFPFTPAPMFAHYIGDDTNFYDIDFVGTKGQTEKALYPGLNKNDAHARNYATMRFFLNKIYGSAEAKSPLGYFEQDTKAQFENRMSTFFTHYFATDLATGAAPVDTIRLEISRYNRRYKLQEKHVVGYYAVQAQKFTHVWKSN</sequence>
<dbReference type="RefSeq" id="WP_045689766.1">
    <property type="nucleotide sequence ID" value="NZ_FZNS01000013.1"/>
</dbReference>
<dbReference type="EMBL" id="FZNS01000013">
    <property type="protein sequence ID" value="SNR96312.1"/>
    <property type="molecule type" value="Genomic_DNA"/>
</dbReference>
<dbReference type="Proteomes" id="UP000198310">
    <property type="component" value="Unassembled WGS sequence"/>
</dbReference>
<dbReference type="AlphaFoldDB" id="A0A239ALW4"/>